<reference evidence="2 3" key="1">
    <citation type="submission" date="2020-12" db="EMBL/GenBank/DDBJ databases">
        <title>FDA dAtabase for Regulatory Grade micrObial Sequences (FDA-ARGOS): Supporting development and validation of Infectious Disease Dx tests.</title>
        <authorList>
            <person name="Sproer C."/>
            <person name="Gronow S."/>
            <person name="Severitt S."/>
            <person name="Schroder I."/>
            <person name="Tallon L."/>
            <person name="Sadzewicz L."/>
            <person name="Zhao X."/>
            <person name="Boylan J."/>
            <person name="Ott S."/>
            <person name="Bowen H."/>
            <person name="Vavikolanu K."/>
            <person name="Mehta A."/>
            <person name="Aluvathingal J."/>
            <person name="Nadendla S."/>
            <person name="Lowell S."/>
            <person name="Myers T."/>
            <person name="Yan Y."/>
            <person name="Sichtig H."/>
        </authorList>
    </citation>
    <scope>NUCLEOTIDE SEQUENCE [LARGE SCALE GENOMIC DNA]</scope>
    <source>
        <strain evidence="2 3">FDAARGOS_990</strain>
    </source>
</reference>
<dbReference type="EMBL" id="CP065989">
    <property type="protein sequence ID" value="QQB13273.1"/>
    <property type="molecule type" value="Genomic_DNA"/>
</dbReference>
<dbReference type="Proteomes" id="UP000595374">
    <property type="component" value="Chromosome"/>
</dbReference>
<accession>A0A7T3ZX31</accession>
<dbReference type="RefSeq" id="WP_137824655.1">
    <property type="nucleotide sequence ID" value="NZ_CP065989.1"/>
</dbReference>
<evidence type="ECO:0000256" key="1">
    <source>
        <dbReference type="SAM" id="MobiDB-lite"/>
    </source>
</evidence>
<dbReference type="SUPFAM" id="SSF55961">
    <property type="entry name" value="Bet v1-like"/>
    <property type="match status" value="1"/>
</dbReference>
<dbReference type="InterPro" id="IPR023393">
    <property type="entry name" value="START-like_dom_sf"/>
</dbReference>
<feature type="compositionally biased region" description="Polar residues" evidence="1">
    <location>
        <begin position="7"/>
        <end position="20"/>
    </location>
</feature>
<feature type="region of interest" description="Disordered" evidence="1">
    <location>
        <begin position="1"/>
        <end position="20"/>
    </location>
</feature>
<sequence length="170" mass="18267">MADTRAARSQTTYPGDKMSSTRVIAASPAEIFAVLADPGRHQDTEPGDWVRSAISAEPITRVGQVFSMNMFLEQAGGAYRMDNVVTAFEPDTAISWDPGQDDGTGDVAVGGWRWRYDLAPVDGGTEVTLTYDWSGTTQAVRDDFGGFPVFPPAFLDASLAALAKTVTGRR</sequence>
<gene>
    <name evidence="2" type="ORF">I6H47_10480</name>
</gene>
<evidence type="ECO:0000313" key="2">
    <source>
        <dbReference type="EMBL" id="QQB13273.1"/>
    </source>
</evidence>
<dbReference type="Pfam" id="PF10604">
    <property type="entry name" value="Polyketide_cyc2"/>
    <property type="match status" value="1"/>
</dbReference>
<name>A0A7T3ZX31_9MICO</name>
<dbReference type="InterPro" id="IPR019587">
    <property type="entry name" value="Polyketide_cyclase/dehydratase"/>
</dbReference>
<protein>
    <submittedName>
        <fullName evidence="2">SRPBCC family protein</fullName>
    </submittedName>
</protein>
<proteinExistence type="predicted"/>
<dbReference type="Gene3D" id="3.30.530.20">
    <property type="match status" value="1"/>
</dbReference>
<evidence type="ECO:0000313" key="3">
    <source>
        <dbReference type="Proteomes" id="UP000595374"/>
    </source>
</evidence>
<organism evidence="2 3">
    <name type="scientific">Brevibacterium casei</name>
    <dbReference type="NCBI Taxonomy" id="33889"/>
    <lineage>
        <taxon>Bacteria</taxon>
        <taxon>Bacillati</taxon>
        <taxon>Actinomycetota</taxon>
        <taxon>Actinomycetes</taxon>
        <taxon>Micrococcales</taxon>
        <taxon>Brevibacteriaceae</taxon>
        <taxon>Brevibacterium</taxon>
    </lineage>
</organism>
<dbReference type="AlphaFoldDB" id="A0A7T3ZX31"/>